<evidence type="ECO:0000313" key="7">
    <source>
        <dbReference type="EMBL" id="QDV46221.1"/>
    </source>
</evidence>
<evidence type="ECO:0000256" key="4">
    <source>
        <dbReference type="SAM" id="MobiDB-lite"/>
    </source>
</evidence>
<evidence type="ECO:0000259" key="6">
    <source>
        <dbReference type="Pfam" id="PF25954"/>
    </source>
</evidence>
<keyword evidence="5" id="KW-0472">Membrane</keyword>
<dbReference type="PANTHER" id="PTHR32347">
    <property type="entry name" value="EFFLUX SYSTEM COMPONENT YKNX-RELATED"/>
    <property type="match status" value="1"/>
</dbReference>
<evidence type="ECO:0000256" key="2">
    <source>
        <dbReference type="ARBA" id="ARBA00023054"/>
    </source>
</evidence>
<gene>
    <name evidence="7" type="ORF">Enr13x_61300</name>
</gene>
<dbReference type="SUPFAM" id="SSF111369">
    <property type="entry name" value="HlyD-like secretion proteins"/>
    <property type="match status" value="1"/>
</dbReference>
<dbReference type="RefSeq" id="WP_145390369.1">
    <property type="nucleotide sequence ID" value="NZ_CP037423.1"/>
</dbReference>
<dbReference type="Proteomes" id="UP000319004">
    <property type="component" value="Chromosome"/>
</dbReference>
<name>A0A518HZE2_9BACT</name>
<keyword evidence="8" id="KW-1185">Reference proteome</keyword>
<keyword evidence="2 3" id="KW-0175">Coiled coil</keyword>
<feature type="coiled-coil region" evidence="3">
    <location>
        <begin position="443"/>
        <end position="496"/>
    </location>
</feature>
<evidence type="ECO:0000256" key="3">
    <source>
        <dbReference type="SAM" id="Coils"/>
    </source>
</evidence>
<keyword evidence="5" id="KW-0812">Transmembrane</keyword>
<protein>
    <submittedName>
        <fullName evidence="7">Macrolide transporter subunit MacA</fullName>
    </submittedName>
</protein>
<dbReference type="AlphaFoldDB" id="A0A518HZE2"/>
<dbReference type="InterPro" id="IPR050465">
    <property type="entry name" value="UPF0194_transport"/>
</dbReference>
<evidence type="ECO:0000313" key="8">
    <source>
        <dbReference type="Proteomes" id="UP000319004"/>
    </source>
</evidence>
<organism evidence="7 8">
    <name type="scientific">Stieleria neptunia</name>
    <dbReference type="NCBI Taxonomy" id="2527979"/>
    <lineage>
        <taxon>Bacteria</taxon>
        <taxon>Pseudomonadati</taxon>
        <taxon>Planctomycetota</taxon>
        <taxon>Planctomycetia</taxon>
        <taxon>Pirellulales</taxon>
        <taxon>Pirellulaceae</taxon>
        <taxon>Stieleria</taxon>
    </lineage>
</organism>
<comment type="subcellular location">
    <subcellularLocation>
        <location evidence="1">Cell envelope</location>
    </subcellularLocation>
</comment>
<feature type="transmembrane region" description="Helical" evidence="5">
    <location>
        <begin position="369"/>
        <end position="388"/>
    </location>
</feature>
<keyword evidence="5" id="KW-1133">Transmembrane helix</keyword>
<dbReference type="EMBL" id="CP037423">
    <property type="protein sequence ID" value="QDV46221.1"/>
    <property type="molecule type" value="Genomic_DNA"/>
</dbReference>
<evidence type="ECO:0000256" key="1">
    <source>
        <dbReference type="ARBA" id="ARBA00004196"/>
    </source>
</evidence>
<dbReference type="KEGG" id="snep:Enr13x_61300"/>
<sequence>MSTEIPNGGSCPTAPILVGAVTRQTAPQPAVAVGDVNTHRDAVDPPVASPFHSANTLQDAHLVLLECLDKLSGILAAVHFAPNAPDESTRLQPLRVDPSDRTAQSQRTQLTSVCQQSAQSGQIHSRRQLDPERVILAVPMASGRQPSEALGLIAALPADLHGFTRSVETLARQFALWTLQHRLDQQSAVASDAAATVELLTRALDSKNRNEACQVIVTELADHWKLRRAAIGVARSAAGSCRLVALSDSTRIDTTTAQTRAIENAMDEALMRGSISIVQPTDHGLDASRSAGELARQHAAGVLIVPLVDPSRDTRAVFLAILDSESRVDPLRQFFNAASESLGAVVNALDQRRSTDFVRRGGRAIRSRGGVIALTLMVAVIAAMFVPLRHRETCDVRVEPRFKRFVAAPFDATLKDCFVAPGDLVRQGDLLATLDGRELSWQRDALQADHDQAIKKRDAAQASRAYADQRIAQLEIDGLRSELQLLDLRLSELELRSPVDGMVVSGDLKRVQGAPLTTGQSLFEIAPLEEMIVEAAVNDDQIAYVRRDQSAQLRLNAYPNRIWDTTIGIVHPRSEIRDEENVFIAECRLSNTEQLLRPGMKGSLKIGCGRRALGWILFHRPIESLSQWFWW</sequence>
<reference evidence="7 8" key="1">
    <citation type="submission" date="2019-03" db="EMBL/GenBank/DDBJ databases">
        <title>Deep-cultivation of Planctomycetes and their phenomic and genomic characterization uncovers novel biology.</title>
        <authorList>
            <person name="Wiegand S."/>
            <person name="Jogler M."/>
            <person name="Boedeker C."/>
            <person name="Pinto D."/>
            <person name="Vollmers J."/>
            <person name="Rivas-Marin E."/>
            <person name="Kohn T."/>
            <person name="Peeters S.H."/>
            <person name="Heuer A."/>
            <person name="Rast P."/>
            <person name="Oberbeckmann S."/>
            <person name="Bunk B."/>
            <person name="Jeske O."/>
            <person name="Meyerdierks A."/>
            <person name="Storesund J.E."/>
            <person name="Kallscheuer N."/>
            <person name="Luecker S."/>
            <person name="Lage O.M."/>
            <person name="Pohl T."/>
            <person name="Merkel B.J."/>
            <person name="Hornburger P."/>
            <person name="Mueller R.-W."/>
            <person name="Bruemmer F."/>
            <person name="Labrenz M."/>
            <person name="Spormann A.M."/>
            <person name="Op den Camp H."/>
            <person name="Overmann J."/>
            <person name="Amann R."/>
            <person name="Jetten M.S.M."/>
            <person name="Mascher T."/>
            <person name="Medema M.H."/>
            <person name="Devos D.P."/>
            <person name="Kaster A.-K."/>
            <person name="Ovreas L."/>
            <person name="Rohde M."/>
            <person name="Galperin M.Y."/>
            <person name="Jogler C."/>
        </authorList>
    </citation>
    <scope>NUCLEOTIDE SEQUENCE [LARGE SCALE GENOMIC DNA]</scope>
    <source>
        <strain evidence="7 8">Enr13</strain>
    </source>
</reference>
<dbReference type="Gene3D" id="2.40.50.100">
    <property type="match status" value="1"/>
</dbReference>
<proteinExistence type="predicted"/>
<dbReference type="OrthoDB" id="9806939at2"/>
<feature type="domain" description="CusB-like beta-barrel" evidence="6">
    <location>
        <begin position="533"/>
        <end position="605"/>
    </location>
</feature>
<accession>A0A518HZE2</accession>
<dbReference type="InterPro" id="IPR058792">
    <property type="entry name" value="Beta-barrel_RND_2"/>
</dbReference>
<feature type="region of interest" description="Disordered" evidence="4">
    <location>
        <begin position="86"/>
        <end position="106"/>
    </location>
</feature>
<dbReference type="GO" id="GO:0030313">
    <property type="term" value="C:cell envelope"/>
    <property type="evidence" value="ECO:0007669"/>
    <property type="project" value="UniProtKB-SubCell"/>
</dbReference>
<dbReference type="Pfam" id="PF25954">
    <property type="entry name" value="Beta-barrel_RND_2"/>
    <property type="match status" value="1"/>
</dbReference>
<dbReference type="PANTHER" id="PTHR32347:SF23">
    <property type="entry name" value="BLL5650 PROTEIN"/>
    <property type="match status" value="1"/>
</dbReference>
<evidence type="ECO:0000256" key="5">
    <source>
        <dbReference type="SAM" id="Phobius"/>
    </source>
</evidence>
<dbReference type="Gene3D" id="2.40.30.170">
    <property type="match status" value="1"/>
</dbReference>